<dbReference type="SUPFAM" id="SSF103642">
    <property type="entry name" value="Sec-C motif"/>
    <property type="match status" value="1"/>
</dbReference>
<dbReference type="PANTHER" id="PTHR33747:SF1">
    <property type="entry name" value="ADENYLATE CYCLASE-ASSOCIATED CAP C-TERMINAL DOMAIN-CONTAINING PROTEIN"/>
    <property type="match status" value="1"/>
</dbReference>
<accession>A0AAU9EET6</accession>
<name>A0AAU9EET6_9BACT</name>
<organism evidence="1 2">
    <name type="scientific">Desulfoferula mesophila</name>
    <dbReference type="NCBI Taxonomy" id="3058419"/>
    <lineage>
        <taxon>Bacteria</taxon>
        <taxon>Pseudomonadati</taxon>
        <taxon>Thermodesulfobacteriota</taxon>
        <taxon>Desulfarculia</taxon>
        <taxon>Desulfarculales</taxon>
        <taxon>Desulfarculaceae</taxon>
        <taxon>Desulfoferula</taxon>
    </lineage>
</organism>
<dbReference type="AlphaFoldDB" id="A0AAU9EET6"/>
<dbReference type="Pfam" id="PF02810">
    <property type="entry name" value="SEC-C"/>
    <property type="match status" value="1"/>
</dbReference>
<protein>
    <recommendedName>
        <fullName evidence="3">SEC-C motif-containing protein</fullName>
    </recommendedName>
</protein>
<dbReference type="KEGG" id="dmp:FAK_15310"/>
<dbReference type="PANTHER" id="PTHR33747">
    <property type="entry name" value="UPF0225 PROTEIN SCO1677"/>
    <property type="match status" value="1"/>
</dbReference>
<keyword evidence="2" id="KW-1185">Reference proteome</keyword>
<gene>
    <name evidence="1" type="ORF">FAK_15310</name>
</gene>
<sequence>MSSKVPQTMEDLQRLFDEQLMLMERSIEGFDQGIQAEAKRLAVHIRTLLHNTDKGSIGLLKQLGKENTKFLSTAVPHDSAYKSEGIKPKSTIHNGLVAFLLKPSSVECIAPLDDDPYVARWLTFDEWWNETIFIDSHGEHFSRRRIILAVANKDGGAHVDPKLEKGYARFSRDNSMLLKQSFGRKTTPIKGLELVTIRQVAHEVMKSCTKEYRKLPNTDGGVSLVQFVDLNTLEGSPSGMEVLCKVHDLISTLPRPHQPEGKKVGRNDPCPCGSGKKYKKCCGV</sequence>
<dbReference type="EMBL" id="AP028679">
    <property type="protein sequence ID" value="BEQ14465.1"/>
    <property type="molecule type" value="Genomic_DNA"/>
</dbReference>
<proteinExistence type="predicted"/>
<evidence type="ECO:0000313" key="2">
    <source>
        <dbReference type="Proteomes" id="UP001366166"/>
    </source>
</evidence>
<evidence type="ECO:0008006" key="3">
    <source>
        <dbReference type="Google" id="ProtNLM"/>
    </source>
</evidence>
<reference evidence="2" key="1">
    <citation type="journal article" date="2023" name="Arch. Microbiol.">
        <title>Desulfoferula mesophilus gen. nov. sp. nov., a mesophilic sulfate-reducing bacterium isolated from a brackish lake sediment.</title>
        <authorList>
            <person name="Watanabe T."/>
            <person name="Yabe T."/>
            <person name="Tsuji J.M."/>
            <person name="Fukui M."/>
        </authorList>
    </citation>
    <scope>NUCLEOTIDE SEQUENCE [LARGE SCALE GENOMIC DNA]</scope>
    <source>
        <strain evidence="2">12FAK</strain>
    </source>
</reference>
<dbReference type="InterPro" id="IPR004027">
    <property type="entry name" value="SEC_C_motif"/>
</dbReference>
<dbReference type="Proteomes" id="UP001366166">
    <property type="component" value="Chromosome"/>
</dbReference>
<dbReference type="Gene3D" id="3.10.450.50">
    <property type="match status" value="1"/>
</dbReference>
<evidence type="ECO:0000313" key="1">
    <source>
        <dbReference type="EMBL" id="BEQ14465.1"/>
    </source>
</evidence>